<feature type="non-terminal residue" evidence="1">
    <location>
        <position position="1"/>
    </location>
</feature>
<sequence length="60" mass="7155">LLNLVRQLLKASNYNMRPIRVCDGYTKNKKKKYKRLFRIESFKKTDEAKIPTIPIVDDNE</sequence>
<dbReference type="AlphaFoldDB" id="X0U228"/>
<organism evidence="1">
    <name type="scientific">marine sediment metagenome</name>
    <dbReference type="NCBI Taxonomy" id="412755"/>
    <lineage>
        <taxon>unclassified sequences</taxon>
        <taxon>metagenomes</taxon>
        <taxon>ecological metagenomes</taxon>
    </lineage>
</organism>
<gene>
    <name evidence="1" type="ORF">S01H1_29855</name>
</gene>
<comment type="caution">
    <text evidence="1">The sequence shown here is derived from an EMBL/GenBank/DDBJ whole genome shotgun (WGS) entry which is preliminary data.</text>
</comment>
<name>X0U228_9ZZZZ</name>
<dbReference type="EMBL" id="BARS01018345">
    <property type="protein sequence ID" value="GAF93431.1"/>
    <property type="molecule type" value="Genomic_DNA"/>
</dbReference>
<protein>
    <submittedName>
        <fullName evidence="1">Uncharacterized protein</fullName>
    </submittedName>
</protein>
<accession>X0U228</accession>
<reference evidence="1" key="1">
    <citation type="journal article" date="2014" name="Front. Microbiol.">
        <title>High frequency of phylogenetically diverse reductive dehalogenase-homologous genes in deep subseafloor sedimentary metagenomes.</title>
        <authorList>
            <person name="Kawai M."/>
            <person name="Futagami T."/>
            <person name="Toyoda A."/>
            <person name="Takaki Y."/>
            <person name="Nishi S."/>
            <person name="Hori S."/>
            <person name="Arai W."/>
            <person name="Tsubouchi T."/>
            <person name="Morono Y."/>
            <person name="Uchiyama I."/>
            <person name="Ito T."/>
            <person name="Fujiyama A."/>
            <person name="Inagaki F."/>
            <person name="Takami H."/>
        </authorList>
    </citation>
    <scope>NUCLEOTIDE SEQUENCE</scope>
    <source>
        <strain evidence="1">Expedition CK06-06</strain>
    </source>
</reference>
<proteinExistence type="predicted"/>
<evidence type="ECO:0000313" key="1">
    <source>
        <dbReference type="EMBL" id="GAF93431.1"/>
    </source>
</evidence>